<name>A0ABQ5JS24_9EUKA</name>
<organism evidence="2 3">
    <name type="scientific">Aduncisulcus paluster</name>
    <dbReference type="NCBI Taxonomy" id="2918883"/>
    <lineage>
        <taxon>Eukaryota</taxon>
        <taxon>Metamonada</taxon>
        <taxon>Carpediemonas-like organisms</taxon>
        <taxon>Aduncisulcus</taxon>
    </lineage>
</organism>
<comment type="caution">
    <text evidence="2">The sequence shown here is derived from an EMBL/GenBank/DDBJ whole genome shotgun (WGS) entry which is preliminary data.</text>
</comment>
<evidence type="ECO:0000256" key="1">
    <source>
        <dbReference type="SAM" id="MobiDB-lite"/>
    </source>
</evidence>
<dbReference type="Proteomes" id="UP001057375">
    <property type="component" value="Unassembled WGS sequence"/>
</dbReference>
<accession>A0ABQ5JS24</accession>
<feature type="non-terminal residue" evidence="2">
    <location>
        <position position="47"/>
    </location>
</feature>
<keyword evidence="3" id="KW-1185">Reference proteome</keyword>
<protein>
    <submittedName>
        <fullName evidence="2">Uncharacterized protein</fullName>
    </submittedName>
</protein>
<dbReference type="EMBL" id="BQXS01005810">
    <property type="protein sequence ID" value="GKT14965.1"/>
    <property type="molecule type" value="Genomic_DNA"/>
</dbReference>
<sequence>MVECRKAGDTEPCHYQRNPSQGRNGPEQVQEAVEKFKYHPIISHNYP</sequence>
<feature type="compositionally biased region" description="Basic and acidic residues" evidence="1">
    <location>
        <begin position="1"/>
        <end position="14"/>
    </location>
</feature>
<gene>
    <name evidence="2" type="ORF">ADUPG1_004068</name>
</gene>
<proteinExistence type="predicted"/>
<feature type="region of interest" description="Disordered" evidence="1">
    <location>
        <begin position="1"/>
        <end position="30"/>
    </location>
</feature>
<reference evidence="2" key="1">
    <citation type="submission" date="2022-03" db="EMBL/GenBank/DDBJ databases">
        <title>Draft genome sequence of Aduncisulcus paluster, a free-living microaerophilic Fornicata.</title>
        <authorList>
            <person name="Yuyama I."/>
            <person name="Kume K."/>
            <person name="Tamura T."/>
            <person name="Inagaki Y."/>
            <person name="Hashimoto T."/>
        </authorList>
    </citation>
    <scope>NUCLEOTIDE SEQUENCE</scope>
    <source>
        <strain evidence="2">NY0171</strain>
    </source>
</reference>
<evidence type="ECO:0000313" key="3">
    <source>
        <dbReference type="Proteomes" id="UP001057375"/>
    </source>
</evidence>
<evidence type="ECO:0000313" key="2">
    <source>
        <dbReference type="EMBL" id="GKT14965.1"/>
    </source>
</evidence>